<dbReference type="SUPFAM" id="SSF48295">
    <property type="entry name" value="TrpR-like"/>
    <property type="match status" value="1"/>
</dbReference>
<gene>
    <name evidence="2" type="ORF">CWS72_26935</name>
</gene>
<name>A0A2N3PLY7_9PROT</name>
<dbReference type="AlphaFoldDB" id="A0A2N3PLY7"/>
<evidence type="ECO:0008006" key="4">
    <source>
        <dbReference type="Google" id="ProtNLM"/>
    </source>
</evidence>
<dbReference type="GO" id="GO:0043565">
    <property type="term" value="F:sequence-specific DNA binding"/>
    <property type="evidence" value="ECO:0007669"/>
    <property type="project" value="InterPro"/>
</dbReference>
<dbReference type="Proteomes" id="UP000233293">
    <property type="component" value="Unassembled WGS sequence"/>
</dbReference>
<dbReference type="NCBIfam" id="NF047595">
    <property type="entry name" value="IS66_ISRel24_TnpA"/>
    <property type="match status" value="1"/>
</dbReference>
<accession>A0A2N3PLY7</accession>
<dbReference type="EMBL" id="PIUM01000062">
    <property type="protein sequence ID" value="PKU21414.1"/>
    <property type="molecule type" value="Genomic_DNA"/>
</dbReference>
<dbReference type="InterPro" id="IPR036388">
    <property type="entry name" value="WH-like_DNA-bd_sf"/>
</dbReference>
<dbReference type="PANTHER" id="PTHR37936">
    <property type="entry name" value="TRANSPOSASE INSC FOR INSERTION ELEMENT IS2A-RELATED"/>
    <property type="match status" value="1"/>
</dbReference>
<evidence type="ECO:0000313" key="3">
    <source>
        <dbReference type="Proteomes" id="UP000233293"/>
    </source>
</evidence>
<dbReference type="OrthoDB" id="7476756at2"/>
<keyword evidence="3" id="KW-1185">Reference proteome</keyword>
<dbReference type="InterPro" id="IPR002514">
    <property type="entry name" value="Transposase_8"/>
</dbReference>
<proteinExistence type="inferred from homology"/>
<evidence type="ECO:0000313" key="2">
    <source>
        <dbReference type="EMBL" id="PKU21414.1"/>
    </source>
</evidence>
<protein>
    <recommendedName>
        <fullName evidence="4">Transposase</fullName>
    </recommendedName>
</protein>
<dbReference type="PANTHER" id="PTHR37936:SF3">
    <property type="entry name" value="TRANSPOSASE INSC FOR INSERTION ELEMENT IS2A-RELATED"/>
    <property type="match status" value="1"/>
</dbReference>
<comment type="caution">
    <text evidence="2">The sequence shown here is derived from an EMBL/GenBank/DDBJ whole genome shotgun (WGS) entry which is preliminary data.</text>
</comment>
<sequence length="126" mass="13672">MPIIEQTRAEVLSGPERRRRWTFEQKARVVAESLAPGAVASDVARRHGIHPNQLYGWRREVRAATAPTEFVAVTVAAEPMATASPLIRPDAVSGIELRIGDAELRIGRDVEPGAIMAAIRALKAPS</sequence>
<dbReference type="GO" id="GO:0006313">
    <property type="term" value="P:DNA transposition"/>
    <property type="evidence" value="ECO:0007669"/>
    <property type="project" value="InterPro"/>
</dbReference>
<comment type="similarity">
    <text evidence="1">Belongs to the transposase 8 family.</text>
</comment>
<dbReference type="Gene3D" id="1.10.10.10">
    <property type="entry name" value="Winged helix-like DNA-binding domain superfamily/Winged helix DNA-binding domain"/>
    <property type="match status" value="1"/>
</dbReference>
<dbReference type="InterPro" id="IPR010921">
    <property type="entry name" value="Trp_repressor/repl_initiator"/>
</dbReference>
<reference evidence="3" key="1">
    <citation type="submission" date="2017-12" db="EMBL/GenBank/DDBJ databases">
        <title>Draft genome sequence of Telmatospirillum siberiense 26-4b1T, an acidotolerant peatland alphaproteobacterium potentially involved in sulfur cycling.</title>
        <authorList>
            <person name="Hausmann B."/>
            <person name="Pjevac P."/>
            <person name="Schreck K."/>
            <person name="Herbold C.W."/>
            <person name="Daims H."/>
            <person name="Wagner M."/>
            <person name="Pester M."/>
            <person name="Loy A."/>
        </authorList>
    </citation>
    <scope>NUCLEOTIDE SEQUENCE [LARGE SCALE GENOMIC DNA]</scope>
    <source>
        <strain evidence="3">26-4b1</strain>
    </source>
</reference>
<dbReference type="Pfam" id="PF01527">
    <property type="entry name" value="HTH_Tnp_1"/>
    <property type="match status" value="1"/>
</dbReference>
<dbReference type="GO" id="GO:0004803">
    <property type="term" value="F:transposase activity"/>
    <property type="evidence" value="ECO:0007669"/>
    <property type="project" value="InterPro"/>
</dbReference>
<organism evidence="2 3">
    <name type="scientific">Telmatospirillum siberiense</name>
    <dbReference type="NCBI Taxonomy" id="382514"/>
    <lineage>
        <taxon>Bacteria</taxon>
        <taxon>Pseudomonadati</taxon>
        <taxon>Pseudomonadota</taxon>
        <taxon>Alphaproteobacteria</taxon>
        <taxon>Rhodospirillales</taxon>
        <taxon>Rhodospirillaceae</taxon>
        <taxon>Telmatospirillum</taxon>
    </lineage>
</organism>
<evidence type="ECO:0000256" key="1">
    <source>
        <dbReference type="ARBA" id="ARBA00009964"/>
    </source>
</evidence>